<evidence type="ECO:0000256" key="1">
    <source>
        <dbReference type="SAM" id="MobiDB-lite"/>
    </source>
</evidence>
<accession>A0A380LM91</accession>
<keyword evidence="2" id="KW-1133">Transmembrane helix</keyword>
<organism evidence="3 4">
    <name type="scientific">Faecalicoccus pleomorphus</name>
    <dbReference type="NCBI Taxonomy" id="1323"/>
    <lineage>
        <taxon>Bacteria</taxon>
        <taxon>Bacillati</taxon>
        <taxon>Bacillota</taxon>
        <taxon>Erysipelotrichia</taxon>
        <taxon>Erysipelotrichales</taxon>
        <taxon>Erysipelotrichaceae</taxon>
        <taxon>Faecalicoccus</taxon>
    </lineage>
</organism>
<dbReference type="GeneID" id="77462208"/>
<proteinExistence type="predicted"/>
<gene>
    <name evidence="3" type="ORF">NCTC11087_01246</name>
</gene>
<sequence>MENKQTPPVIPIAEQKEERKPHPQVPKSKKSEVNPPESHASMDIKMVLAIVFGAGSMALTILSPFTFFFNILAIIAGAVAVVLALLSFDITKVKILAMIVSIVGLAISVVIAGFLLFSAARLSWSVQNAFNNSYNYDYNYGDSFWDDGDDFWD</sequence>
<dbReference type="RefSeq" id="WP_022789394.1">
    <property type="nucleotide sequence ID" value="NZ_UHFX01000003.1"/>
</dbReference>
<reference evidence="3 4" key="1">
    <citation type="submission" date="2018-06" db="EMBL/GenBank/DDBJ databases">
        <authorList>
            <consortium name="Pathogen Informatics"/>
            <person name="Doyle S."/>
        </authorList>
    </citation>
    <scope>NUCLEOTIDE SEQUENCE [LARGE SCALE GENOMIC DNA]</scope>
    <source>
        <strain evidence="3 4">NCTC11087</strain>
    </source>
</reference>
<keyword evidence="4" id="KW-1185">Reference proteome</keyword>
<protein>
    <submittedName>
        <fullName evidence="3">Uncharacterized protein</fullName>
    </submittedName>
</protein>
<feature type="transmembrane region" description="Helical" evidence="2">
    <location>
        <begin position="68"/>
        <end position="88"/>
    </location>
</feature>
<evidence type="ECO:0000313" key="3">
    <source>
        <dbReference type="EMBL" id="SUO04335.1"/>
    </source>
</evidence>
<feature type="region of interest" description="Disordered" evidence="1">
    <location>
        <begin position="1"/>
        <end position="38"/>
    </location>
</feature>
<dbReference type="AlphaFoldDB" id="A0A380LM91"/>
<keyword evidence="2" id="KW-0812">Transmembrane</keyword>
<evidence type="ECO:0000313" key="4">
    <source>
        <dbReference type="Proteomes" id="UP000255523"/>
    </source>
</evidence>
<feature type="transmembrane region" description="Helical" evidence="2">
    <location>
        <begin position="95"/>
        <end position="117"/>
    </location>
</feature>
<name>A0A380LM91_9FIRM</name>
<feature type="transmembrane region" description="Helical" evidence="2">
    <location>
        <begin position="44"/>
        <end position="62"/>
    </location>
</feature>
<dbReference type="Proteomes" id="UP000255523">
    <property type="component" value="Unassembled WGS sequence"/>
</dbReference>
<keyword evidence="2" id="KW-0472">Membrane</keyword>
<evidence type="ECO:0000256" key="2">
    <source>
        <dbReference type="SAM" id="Phobius"/>
    </source>
</evidence>
<dbReference type="EMBL" id="UHFX01000003">
    <property type="protein sequence ID" value="SUO04335.1"/>
    <property type="molecule type" value="Genomic_DNA"/>
</dbReference>